<accession>A0ABW6SZE3</accession>
<evidence type="ECO:0000313" key="2">
    <source>
        <dbReference type="Proteomes" id="UP001602013"/>
    </source>
</evidence>
<name>A0ABW6SZE3_9ACTN</name>
<dbReference type="RefSeq" id="WP_387416571.1">
    <property type="nucleotide sequence ID" value="NZ_JBIASD010000030.1"/>
</dbReference>
<evidence type="ECO:0000313" key="1">
    <source>
        <dbReference type="EMBL" id="MFF3670341.1"/>
    </source>
</evidence>
<dbReference type="EMBL" id="JBIASD010000030">
    <property type="protein sequence ID" value="MFF3670341.1"/>
    <property type="molecule type" value="Genomic_DNA"/>
</dbReference>
<sequence>MTATPPREHTRTYFLGKLAEVLEIRGLDVALRSNPPSLKATDPGATMLSETVDCVVTPDGWFYRWSWGEIVESADDPEAAADRILKVFALRSAGGPA</sequence>
<protein>
    <submittedName>
        <fullName evidence="1">Uncharacterized protein</fullName>
    </submittedName>
</protein>
<comment type="caution">
    <text evidence="1">The sequence shown here is derived from an EMBL/GenBank/DDBJ whole genome shotgun (WGS) entry which is preliminary data.</text>
</comment>
<gene>
    <name evidence="1" type="ORF">ACFYXI_32625</name>
</gene>
<reference evidence="1 2" key="1">
    <citation type="submission" date="2024-10" db="EMBL/GenBank/DDBJ databases">
        <title>The Natural Products Discovery Center: Release of the First 8490 Sequenced Strains for Exploring Actinobacteria Biosynthetic Diversity.</title>
        <authorList>
            <person name="Kalkreuter E."/>
            <person name="Kautsar S.A."/>
            <person name="Yang D."/>
            <person name="Bader C.D."/>
            <person name="Teijaro C.N."/>
            <person name="Fluegel L."/>
            <person name="Davis C.M."/>
            <person name="Simpson J.R."/>
            <person name="Lauterbach L."/>
            <person name="Steele A.D."/>
            <person name="Gui C."/>
            <person name="Meng S."/>
            <person name="Li G."/>
            <person name="Viehrig K."/>
            <person name="Ye F."/>
            <person name="Su P."/>
            <person name="Kiefer A.F."/>
            <person name="Nichols A."/>
            <person name="Cepeda A.J."/>
            <person name="Yan W."/>
            <person name="Fan B."/>
            <person name="Jiang Y."/>
            <person name="Adhikari A."/>
            <person name="Zheng C.-J."/>
            <person name="Schuster L."/>
            <person name="Cowan T.M."/>
            <person name="Smanski M.J."/>
            <person name="Chevrette M.G."/>
            <person name="De Carvalho L.P.S."/>
            <person name="Shen B."/>
        </authorList>
    </citation>
    <scope>NUCLEOTIDE SEQUENCE [LARGE SCALE GENOMIC DNA]</scope>
    <source>
        <strain evidence="1 2">NPDC002173</strain>
    </source>
</reference>
<dbReference type="Proteomes" id="UP001602013">
    <property type="component" value="Unassembled WGS sequence"/>
</dbReference>
<organism evidence="1 2">
    <name type="scientific">Microtetraspora malaysiensis</name>
    <dbReference type="NCBI Taxonomy" id="161358"/>
    <lineage>
        <taxon>Bacteria</taxon>
        <taxon>Bacillati</taxon>
        <taxon>Actinomycetota</taxon>
        <taxon>Actinomycetes</taxon>
        <taxon>Streptosporangiales</taxon>
        <taxon>Streptosporangiaceae</taxon>
        <taxon>Microtetraspora</taxon>
    </lineage>
</organism>
<keyword evidence="2" id="KW-1185">Reference proteome</keyword>
<proteinExistence type="predicted"/>